<dbReference type="InterPro" id="IPR003340">
    <property type="entry name" value="B3_DNA-bd"/>
</dbReference>
<dbReference type="EMBL" id="BNCO01000053">
    <property type="protein sequence ID" value="GIL62714.1"/>
    <property type="molecule type" value="Genomic_DNA"/>
</dbReference>
<dbReference type="SMART" id="SM01019">
    <property type="entry name" value="B3"/>
    <property type="match status" value="1"/>
</dbReference>
<keyword evidence="4" id="KW-0539">Nucleus</keyword>
<dbReference type="InterPro" id="IPR044800">
    <property type="entry name" value="LEC2-like"/>
</dbReference>
<keyword evidence="3" id="KW-0804">Transcription</keyword>
<feature type="region of interest" description="Disordered" evidence="5">
    <location>
        <begin position="284"/>
        <end position="348"/>
    </location>
</feature>
<gene>
    <name evidence="7" type="ORF">Vafri_16885</name>
</gene>
<dbReference type="Proteomes" id="UP000747399">
    <property type="component" value="Unassembled WGS sequence"/>
</dbReference>
<dbReference type="Pfam" id="PF02362">
    <property type="entry name" value="B3"/>
    <property type="match status" value="1"/>
</dbReference>
<keyword evidence="2" id="KW-0238">DNA-binding</keyword>
<evidence type="ECO:0000256" key="4">
    <source>
        <dbReference type="ARBA" id="ARBA00023242"/>
    </source>
</evidence>
<evidence type="ECO:0000259" key="6">
    <source>
        <dbReference type="PROSITE" id="PS50863"/>
    </source>
</evidence>
<dbReference type="PANTHER" id="PTHR31140">
    <property type="entry name" value="B3 DOMAIN-CONTAINING TRANSCRIPTION FACTOR ABI3"/>
    <property type="match status" value="1"/>
</dbReference>
<keyword evidence="1" id="KW-0805">Transcription regulation</keyword>
<dbReference type="AlphaFoldDB" id="A0A8J4BPC3"/>
<organism evidence="7 8">
    <name type="scientific">Volvox africanus</name>
    <dbReference type="NCBI Taxonomy" id="51714"/>
    <lineage>
        <taxon>Eukaryota</taxon>
        <taxon>Viridiplantae</taxon>
        <taxon>Chlorophyta</taxon>
        <taxon>core chlorophytes</taxon>
        <taxon>Chlorophyceae</taxon>
        <taxon>CS clade</taxon>
        <taxon>Chlamydomonadales</taxon>
        <taxon>Volvocaceae</taxon>
        <taxon>Volvox</taxon>
    </lineage>
</organism>
<dbReference type="PANTHER" id="PTHR31140:SF139">
    <property type="entry name" value="B3 DOMAIN-CONTAINING PROTEIN OS02G0455900-RELATED"/>
    <property type="match status" value="1"/>
</dbReference>
<evidence type="ECO:0000256" key="3">
    <source>
        <dbReference type="ARBA" id="ARBA00023163"/>
    </source>
</evidence>
<accession>A0A8J4BPC3</accession>
<dbReference type="CDD" id="cd10017">
    <property type="entry name" value="B3_DNA"/>
    <property type="match status" value="1"/>
</dbReference>
<sequence length="476" mass="48099">MSQPMEIAGQSFLPGQAAVAAQSSQPFPQACLTPMDPAAALLASDIGSQLQTIPAAAAALASAQLNQQQQQQQHVQQQLTSTPQPGPVPSAAPATTAVLSVKNELLCDPLASLQLGLGAGLSSLQGAGAPVGGAGPSAPDLHKALVPIPADTLDPEAAAVALTARMTAAGASIIFEKALTASDVSGGGRVVVPKSVAEQYFPRLDQPSGVTISAADLDGRSYTFKWRFWVNNSSRMYLLEGAGELHRNYGLEVGDVMVFAQKPDGSLVVAGRIAIKSDLLKKAPAKRPTAASAASGGSGGGGGGGGGQTSRYRDSRGARGPPPPPPRSQQQPATTTAPAGVEGGGVAPPPLPAAAAAAAAAANTVAAAAADSYAPPRGRKRKTFFPPTPHVSNPGFRALGDEGTSMAILEMEAPSDGIFRAVVTQHLLTVPPALGVALARNNRWTATLDVAGETYQAFFDTRDDAMEALAAAGASP</sequence>
<feature type="region of interest" description="Disordered" evidence="5">
    <location>
        <begin position="71"/>
        <end position="92"/>
    </location>
</feature>
<proteinExistence type="predicted"/>
<evidence type="ECO:0000256" key="5">
    <source>
        <dbReference type="SAM" id="MobiDB-lite"/>
    </source>
</evidence>
<feature type="compositionally biased region" description="Low complexity" evidence="5">
    <location>
        <begin position="286"/>
        <end position="295"/>
    </location>
</feature>
<feature type="compositionally biased region" description="Gly residues" evidence="5">
    <location>
        <begin position="296"/>
        <end position="308"/>
    </location>
</feature>
<feature type="domain" description="TF-B3" evidence="6">
    <location>
        <begin position="175"/>
        <end position="275"/>
    </location>
</feature>
<evidence type="ECO:0000256" key="2">
    <source>
        <dbReference type="ARBA" id="ARBA00023125"/>
    </source>
</evidence>
<dbReference type="InterPro" id="IPR015300">
    <property type="entry name" value="DNA-bd_pseudobarrel_sf"/>
</dbReference>
<feature type="compositionally biased region" description="Low complexity" evidence="5">
    <location>
        <begin position="328"/>
        <end position="340"/>
    </location>
</feature>
<reference evidence="7" key="1">
    <citation type="journal article" date="2021" name="Proc. Natl. Acad. Sci. U.S.A.">
        <title>Three genomes in the algal genus Volvox reveal the fate of a haploid sex-determining region after a transition to homothallism.</title>
        <authorList>
            <person name="Yamamoto K."/>
            <person name="Hamaji T."/>
            <person name="Kawai-Toyooka H."/>
            <person name="Matsuzaki R."/>
            <person name="Takahashi F."/>
            <person name="Nishimura Y."/>
            <person name="Kawachi M."/>
            <person name="Noguchi H."/>
            <person name="Minakuchi Y."/>
            <person name="Umen J.G."/>
            <person name="Toyoda A."/>
            <person name="Nozaki H."/>
        </authorList>
    </citation>
    <scope>NUCLEOTIDE SEQUENCE</scope>
    <source>
        <strain evidence="7">NIES-3780</strain>
    </source>
</reference>
<dbReference type="GO" id="GO:0003700">
    <property type="term" value="F:DNA-binding transcription factor activity"/>
    <property type="evidence" value="ECO:0007669"/>
    <property type="project" value="InterPro"/>
</dbReference>
<protein>
    <recommendedName>
        <fullName evidence="6">TF-B3 domain-containing protein</fullName>
    </recommendedName>
</protein>
<dbReference type="PROSITE" id="PS50863">
    <property type="entry name" value="B3"/>
    <property type="match status" value="1"/>
</dbReference>
<evidence type="ECO:0000313" key="8">
    <source>
        <dbReference type="Proteomes" id="UP000747399"/>
    </source>
</evidence>
<dbReference type="SUPFAM" id="SSF101936">
    <property type="entry name" value="DNA-binding pseudobarrel domain"/>
    <property type="match status" value="1"/>
</dbReference>
<dbReference type="Gene3D" id="2.40.330.10">
    <property type="entry name" value="DNA-binding pseudobarrel domain"/>
    <property type="match status" value="1"/>
</dbReference>
<evidence type="ECO:0000256" key="1">
    <source>
        <dbReference type="ARBA" id="ARBA00023015"/>
    </source>
</evidence>
<dbReference type="GO" id="GO:0003677">
    <property type="term" value="F:DNA binding"/>
    <property type="evidence" value="ECO:0007669"/>
    <property type="project" value="UniProtKB-KW"/>
</dbReference>
<keyword evidence="8" id="KW-1185">Reference proteome</keyword>
<feature type="region of interest" description="Disordered" evidence="5">
    <location>
        <begin position="370"/>
        <end position="390"/>
    </location>
</feature>
<comment type="caution">
    <text evidence="7">The sequence shown here is derived from an EMBL/GenBank/DDBJ whole genome shotgun (WGS) entry which is preliminary data.</text>
</comment>
<name>A0A8J4BPC3_9CHLO</name>
<evidence type="ECO:0000313" key="7">
    <source>
        <dbReference type="EMBL" id="GIL62714.1"/>
    </source>
</evidence>